<evidence type="ECO:0000313" key="2">
    <source>
        <dbReference type="Proteomes" id="UP000051717"/>
    </source>
</evidence>
<accession>A0A0S8G8Q0</accession>
<comment type="caution">
    <text evidence="1">The sequence shown here is derived from an EMBL/GenBank/DDBJ whole genome shotgun (WGS) entry which is preliminary data.</text>
</comment>
<organism evidence="1 2">
    <name type="scientific">candidate division TA06 bacterium SM23_40</name>
    <dbReference type="NCBI Taxonomy" id="1703774"/>
    <lineage>
        <taxon>Bacteria</taxon>
        <taxon>Bacteria division TA06</taxon>
    </lineage>
</organism>
<gene>
    <name evidence="1" type="ORF">AMJ82_08915</name>
</gene>
<proteinExistence type="predicted"/>
<name>A0A0S8G8Q0_UNCT6</name>
<protein>
    <submittedName>
        <fullName evidence="1">Uncharacterized protein</fullName>
    </submittedName>
</protein>
<dbReference type="AlphaFoldDB" id="A0A0S8G8Q0"/>
<sequence length="134" mass="15252">MVFRREEWEAFKRTAAIRRERDREPYYRALGQAEVGAAQLTNHAAWNWFLQLLASAKAESEQFLEGINANARISDDFSYETLSKVQAIRRVLDARIKTLEEVMALPAQILDDAKIAKRKLGELKSAKSKEKAAG</sequence>
<reference evidence="1 2" key="1">
    <citation type="journal article" date="2015" name="Microbiome">
        <title>Genomic resolution of linkages in carbon, nitrogen, and sulfur cycling among widespread estuary sediment bacteria.</title>
        <authorList>
            <person name="Baker B.J."/>
            <person name="Lazar C.S."/>
            <person name="Teske A.P."/>
            <person name="Dick G.J."/>
        </authorList>
    </citation>
    <scope>NUCLEOTIDE SEQUENCE [LARGE SCALE GENOMIC DNA]</scope>
    <source>
        <strain evidence="1">SM23_40</strain>
    </source>
</reference>
<evidence type="ECO:0000313" key="1">
    <source>
        <dbReference type="EMBL" id="KPK68173.1"/>
    </source>
</evidence>
<dbReference type="EMBL" id="LJUI01000087">
    <property type="protein sequence ID" value="KPK68173.1"/>
    <property type="molecule type" value="Genomic_DNA"/>
</dbReference>
<dbReference type="Proteomes" id="UP000051717">
    <property type="component" value="Unassembled WGS sequence"/>
</dbReference>